<sequence length="364" mass="41878">MDTKEEEKKESASLQKSSKEFKPSGSKADADNSQPNEIAELNKQYTQYVNYYLNQGLNQADAEAWAAYYMDQYIYQEGNDQVQTDLEGQEPVKGSNQEEVPAEEAGENSDSDDFEIGELGPKTKKPQGETTKGQYKGEHDEKYDESEGEDGYYDELGFYYNPDGSYYDPDGVYFDAEGYDEFGGYYDDEANYIEPEGDDTNAKEFKGSKQSNEEDDGFEEDKEDKYNKEFIKYIINSKLPDDTEFLNKTKNSWAYLKVGNLEEGTTIEDLREYFSSKKIPVKEMTIIMSESTKNPVAFLEIYKISVAKKVLKECGKKLKDNTLIIEVDNLNEKLYNGIPTSYNSYEYEDDFDARYTQYDPEPKE</sequence>
<dbReference type="Pfam" id="PF00076">
    <property type="entry name" value="RRM_1"/>
    <property type="match status" value="1"/>
</dbReference>
<keyword evidence="1" id="KW-0694">RNA-binding</keyword>
<dbReference type="EMBL" id="CAMPGE010013016">
    <property type="protein sequence ID" value="CAI2371762.1"/>
    <property type="molecule type" value="Genomic_DNA"/>
</dbReference>
<dbReference type="InterPro" id="IPR035979">
    <property type="entry name" value="RBD_domain_sf"/>
</dbReference>
<dbReference type="SUPFAM" id="SSF54928">
    <property type="entry name" value="RNA-binding domain, RBD"/>
    <property type="match status" value="1"/>
</dbReference>
<evidence type="ECO:0000313" key="4">
    <source>
        <dbReference type="EMBL" id="CAI2371762.1"/>
    </source>
</evidence>
<dbReference type="CDD" id="cd00590">
    <property type="entry name" value="RRM_SF"/>
    <property type="match status" value="1"/>
</dbReference>
<dbReference type="Proteomes" id="UP001295684">
    <property type="component" value="Unassembled WGS sequence"/>
</dbReference>
<feature type="compositionally biased region" description="Acidic residues" evidence="2">
    <location>
        <begin position="100"/>
        <end position="116"/>
    </location>
</feature>
<dbReference type="SMART" id="SM00360">
    <property type="entry name" value="RRM"/>
    <property type="match status" value="1"/>
</dbReference>
<feature type="compositionally biased region" description="Basic and acidic residues" evidence="2">
    <location>
        <begin position="1"/>
        <end position="22"/>
    </location>
</feature>
<dbReference type="Gene3D" id="3.30.70.330">
    <property type="match status" value="1"/>
</dbReference>
<protein>
    <recommendedName>
        <fullName evidence="3">RRM domain-containing protein</fullName>
    </recommendedName>
</protein>
<organism evidence="4 5">
    <name type="scientific">Euplotes crassus</name>
    <dbReference type="NCBI Taxonomy" id="5936"/>
    <lineage>
        <taxon>Eukaryota</taxon>
        <taxon>Sar</taxon>
        <taxon>Alveolata</taxon>
        <taxon>Ciliophora</taxon>
        <taxon>Intramacronucleata</taxon>
        <taxon>Spirotrichea</taxon>
        <taxon>Hypotrichia</taxon>
        <taxon>Euplotida</taxon>
        <taxon>Euplotidae</taxon>
        <taxon>Moneuplotes</taxon>
    </lineage>
</organism>
<keyword evidence="5" id="KW-1185">Reference proteome</keyword>
<dbReference type="InterPro" id="IPR000504">
    <property type="entry name" value="RRM_dom"/>
</dbReference>
<dbReference type="InterPro" id="IPR012677">
    <property type="entry name" value="Nucleotide-bd_a/b_plait_sf"/>
</dbReference>
<dbReference type="GO" id="GO:0003723">
    <property type="term" value="F:RNA binding"/>
    <property type="evidence" value="ECO:0007669"/>
    <property type="project" value="UniProtKB-UniRule"/>
</dbReference>
<comment type="caution">
    <text evidence="4">The sequence shown here is derived from an EMBL/GenBank/DDBJ whole genome shotgun (WGS) entry which is preliminary data.</text>
</comment>
<feature type="region of interest" description="Disordered" evidence="2">
    <location>
        <begin position="1"/>
        <end position="39"/>
    </location>
</feature>
<evidence type="ECO:0000313" key="5">
    <source>
        <dbReference type="Proteomes" id="UP001295684"/>
    </source>
</evidence>
<name>A0AAD1UN17_EUPCR</name>
<evidence type="ECO:0000259" key="3">
    <source>
        <dbReference type="PROSITE" id="PS50102"/>
    </source>
</evidence>
<feature type="region of interest" description="Disordered" evidence="2">
    <location>
        <begin position="192"/>
        <end position="221"/>
    </location>
</feature>
<reference evidence="4" key="1">
    <citation type="submission" date="2023-07" db="EMBL/GenBank/DDBJ databases">
        <authorList>
            <consortium name="AG Swart"/>
            <person name="Singh M."/>
            <person name="Singh A."/>
            <person name="Seah K."/>
            <person name="Emmerich C."/>
        </authorList>
    </citation>
    <scope>NUCLEOTIDE SEQUENCE</scope>
    <source>
        <strain evidence="4">DP1</strain>
    </source>
</reference>
<gene>
    <name evidence="4" type="ORF">ECRASSUSDP1_LOCUS13087</name>
</gene>
<evidence type="ECO:0000256" key="2">
    <source>
        <dbReference type="SAM" id="MobiDB-lite"/>
    </source>
</evidence>
<evidence type="ECO:0000256" key="1">
    <source>
        <dbReference type="PROSITE-ProRule" id="PRU00176"/>
    </source>
</evidence>
<dbReference type="PROSITE" id="PS50102">
    <property type="entry name" value="RRM"/>
    <property type="match status" value="1"/>
</dbReference>
<dbReference type="AlphaFoldDB" id="A0AAD1UN17"/>
<proteinExistence type="predicted"/>
<accession>A0AAD1UN17</accession>
<feature type="domain" description="RRM" evidence="3">
    <location>
        <begin position="254"/>
        <end position="332"/>
    </location>
</feature>
<feature type="region of interest" description="Disordered" evidence="2">
    <location>
        <begin position="80"/>
        <end position="150"/>
    </location>
</feature>